<evidence type="ECO:0000256" key="1">
    <source>
        <dbReference type="SAM" id="Phobius"/>
    </source>
</evidence>
<sequence length="115" mass="12684">MLEEVNAVQTIDAAIPEATVQDTPATNTTVEQDLATVRAKKDELIAAGETLFKDEIASLEEKEKSLTAQIETEAKETETQIVTAETSFREKYGNIMVNGIEIIGIGAIIYRLFFF</sequence>
<feature type="transmembrane region" description="Helical" evidence="1">
    <location>
        <begin position="95"/>
        <end position="113"/>
    </location>
</feature>
<dbReference type="AlphaFoldDB" id="A0A1G9QG12"/>
<proteinExistence type="predicted"/>
<dbReference type="Proteomes" id="UP000199309">
    <property type="component" value="Unassembled WGS sequence"/>
</dbReference>
<keyword evidence="1" id="KW-0472">Membrane</keyword>
<accession>A0A1G9QG12</accession>
<dbReference type="EMBL" id="FNHQ01000001">
    <property type="protein sequence ID" value="SDM09992.1"/>
    <property type="molecule type" value="Genomic_DNA"/>
</dbReference>
<reference evidence="2 3" key="1">
    <citation type="submission" date="2016-10" db="EMBL/GenBank/DDBJ databases">
        <authorList>
            <person name="de Groot N.N."/>
        </authorList>
    </citation>
    <scope>NUCLEOTIDE SEQUENCE [LARGE SCALE GENOMIC DNA]</scope>
    <source>
        <strain evidence="2 3">DSM 16981</strain>
    </source>
</reference>
<name>A0A1G9QG12_9FIRM</name>
<gene>
    <name evidence="2" type="ORF">SAMN05660299_00228</name>
</gene>
<organism evidence="2 3">
    <name type="scientific">Megasphaera paucivorans</name>
    <dbReference type="NCBI Taxonomy" id="349095"/>
    <lineage>
        <taxon>Bacteria</taxon>
        <taxon>Bacillati</taxon>
        <taxon>Bacillota</taxon>
        <taxon>Negativicutes</taxon>
        <taxon>Veillonellales</taxon>
        <taxon>Veillonellaceae</taxon>
        <taxon>Megasphaera</taxon>
    </lineage>
</organism>
<evidence type="ECO:0000313" key="2">
    <source>
        <dbReference type="EMBL" id="SDM09992.1"/>
    </source>
</evidence>
<dbReference type="STRING" id="349095.SAMN05660299_00228"/>
<dbReference type="RefSeq" id="WP_091647428.1">
    <property type="nucleotide sequence ID" value="NZ_FNHQ01000001.1"/>
</dbReference>
<keyword evidence="3" id="KW-1185">Reference proteome</keyword>
<evidence type="ECO:0000313" key="3">
    <source>
        <dbReference type="Proteomes" id="UP000199309"/>
    </source>
</evidence>
<keyword evidence="1" id="KW-1133">Transmembrane helix</keyword>
<protein>
    <submittedName>
        <fullName evidence="2">Uncharacterized protein</fullName>
    </submittedName>
</protein>
<keyword evidence="1" id="KW-0812">Transmembrane</keyword>